<dbReference type="RefSeq" id="WP_022709810.1">
    <property type="nucleotide sequence ID" value="NZ_JACHIL010000003.1"/>
</dbReference>
<evidence type="ECO:0000313" key="3">
    <source>
        <dbReference type="Proteomes" id="UP000531231"/>
    </source>
</evidence>
<protein>
    <submittedName>
        <fullName evidence="2">Uncharacterized protein</fullName>
    </submittedName>
</protein>
<evidence type="ECO:0000313" key="2">
    <source>
        <dbReference type="EMBL" id="MBB5091456.1"/>
    </source>
</evidence>
<accession>A0A7W8EQ31</accession>
<keyword evidence="1" id="KW-1133">Transmembrane helix</keyword>
<evidence type="ECO:0000256" key="1">
    <source>
        <dbReference type="SAM" id="Phobius"/>
    </source>
</evidence>
<reference evidence="2 3" key="1">
    <citation type="submission" date="2020-08" db="EMBL/GenBank/DDBJ databases">
        <title>Genomic Encyclopedia of Type Strains, Phase IV (KMG-IV): sequencing the most valuable type-strain genomes for metagenomic binning, comparative biology and taxonomic classification.</title>
        <authorList>
            <person name="Goeker M."/>
        </authorList>
    </citation>
    <scope>NUCLEOTIDE SEQUENCE [LARGE SCALE GENOMIC DNA]</scope>
    <source>
        <strain evidence="2 3">DSM 25620</strain>
    </source>
</reference>
<sequence length="62" mass="6895">MKEIPPQKARQGQKGRPVLIVLISSMIIVALVWFGAEIYGSYISESESIMDSNTTNEHSMPD</sequence>
<dbReference type="EMBL" id="JACHIL010000003">
    <property type="protein sequence ID" value="MBB5091456.1"/>
    <property type="molecule type" value="Genomic_DNA"/>
</dbReference>
<keyword evidence="3" id="KW-1185">Reference proteome</keyword>
<name>A0A7W8EQ31_9HYPH</name>
<proteinExistence type="predicted"/>
<keyword evidence="1" id="KW-0472">Membrane</keyword>
<dbReference type="Proteomes" id="UP000531231">
    <property type="component" value="Unassembled WGS sequence"/>
</dbReference>
<comment type="caution">
    <text evidence="2">The sequence shown here is derived from an EMBL/GenBank/DDBJ whole genome shotgun (WGS) entry which is preliminary data.</text>
</comment>
<dbReference type="AlphaFoldDB" id="A0A7W8EQ31"/>
<keyword evidence="1" id="KW-0812">Transmembrane</keyword>
<gene>
    <name evidence="2" type="ORF">HNQ68_001997</name>
</gene>
<organism evidence="2 3">
    <name type="scientific">Pseudochrobactrum saccharolyticum</name>
    <dbReference type="NCBI Taxonomy" id="354352"/>
    <lineage>
        <taxon>Bacteria</taxon>
        <taxon>Pseudomonadati</taxon>
        <taxon>Pseudomonadota</taxon>
        <taxon>Alphaproteobacteria</taxon>
        <taxon>Hyphomicrobiales</taxon>
        <taxon>Brucellaceae</taxon>
        <taxon>Pseudochrobactrum</taxon>
    </lineage>
</organism>
<feature type="transmembrane region" description="Helical" evidence="1">
    <location>
        <begin position="18"/>
        <end position="36"/>
    </location>
</feature>